<evidence type="ECO:0000256" key="10">
    <source>
        <dbReference type="ARBA" id="ARBA00022777"/>
    </source>
</evidence>
<dbReference type="PROSITE" id="PS00108">
    <property type="entry name" value="PROTEIN_KINASE_ST"/>
    <property type="match status" value="1"/>
</dbReference>
<feature type="domain" description="Protein kinase" evidence="22">
    <location>
        <begin position="849"/>
        <end position="1147"/>
    </location>
</feature>
<keyword evidence="5" id="KW-0808">Transferase</keyword>
<accession>A0A4P7MVX1</accession>
<evidence type="ECO:0000313" key="25">
    <source>
        <dbReference type="Proteomes" id="UP000294847"/>
    </source>
</evidence>
<dbReference type="CDD" id="cd10422">
    <property type="entry name" value="RNase_Ire1"/>
    <property type="match status" value="1"/>
</dbReference>
<dbReference type="GO" id="GO:0051082">
    <property type="term" value="F:unfolded protein binding"/>
    <property type="evidence" value="ECO:0007669"/>
    <property type="project" value="TreeGrafter"/>
</dbReference>
<dbReference type="EMBL" id="CP034204">
    <property type="protein sequence ID" value="QBZ53382.1"/>
    <property type="molecule type" value="Genomic_DNA"/>
</dbReference>
<dbReference type="GO" id="GO:0051094">
    <property type="term" value="P:positive regulation of developmental process"/>
    <property type="evidence" value="ECO:0007669"/>
    <property type="project" value="UniProtKB-ARBA"/>
</dbReference>
<dbReference type="GO" id="GO:0036498">
    <property type="term" value="P:IRE1-mediated unfolded protein response"/>
    <property type="evidence" value="ECO:0007669"/>
    <property type="project" value="UniProtKB-ARBA"/>
</dbReference>
<sequence length="1286" mass="143358">MMRRPPGPVTHQQRKLLIAFAAILLPWLALVDAQQQQQQAAVPSLDSHAFHGHKLDTRTIDTDIHIGSPRRGEEKTSRSDEGPRRRHESPRQRGEEMAQRHPNAAAATITRGIIETVKRKNTDINTRIPNKHDTLLIPDERALATVALDQLSVRAPEPFRDDLSSIKAGLATPHVARSLDDWEVEDFVIMATVDGDLYACDRHTGREIWHHKMDSPMVEVTLHRANVSVLDSDYSDIDHYLWIVEPTQDGQLYFYIPNRGLVPAALTIKQLVDEPFQGKNPDVYYAGDKNSAMLTLDVRTGKTVKYIGSRKNHIETKDSCIRRDNFMVSPDGDEECGNSGTITIARTEYTVSISNSEGLPIATIHYWEWKPNHYDMDLVAQYRSTMDNQYIATGANGVAYGFDHTRAPGNQQRFRHTFSSPVARVFDVLRPRGAPAGSSPDLKILPQPPMPFSDQADLDRRRSKVYLNRTETGGWYALGGVYYPLTEQSSEAVASKHRGAIEEDIWERMDDNILDKLLIGTHSLNGMPRDGRGDGNTGSNFQTLPGHQPDPVPDEQTASTSILPQFPRIPSGNTTEMIEKVRSLPLTVADLAGALFTNPLFIILGFFALLYKQDDMRKLYKEWKATKVGPESGRKSIEFSLASSKLDKKPADSSGIEVSDMTKDEEKLAAPVDSTKLSDPAVLQSEADPVVTAGVVTPKAPELPTNPETSGSGDEKSARTADTDKQDATSQAGPSIKIEITPESGSKPGEASTGESVDGVAANGTPGPEPEKKKKAHRGRRGGTKHRKKKREGSVSRDDDPPQASVSEIVDKAKQLGDAPRRIEPDLRTIIDNVQDLTGPIYKMGSLEVNEDQQLGTGSNGTVVFAGKWDGRDVAVKRMLIQFYDIASQETRLLRESDDHPNVIRYYAQQSRDAFLYIALELCQASLAEVIEKPAYFKNLAQAGEKDLPNVLYQITNGLSHLHSLRIVHRDLKPQNILVNMGKDGKPRLLVSDFGLCKKLEGGQSSFGATTAHAAGTTGWRAPELLLDDDARDNTATMVDASMSSAHSGSGSVQGSSDVPNRRATRAIDIFSLGLVFFYVLTKGSHPYDRGDRYMREVNIRKGSFDLSRLEVLGDYAMEARDIVERMLSFEPSERPTARDVMRHPFFWSAKKRLAFLCDVSDHFEKEPRDPPSWPLQVLEEAAPDVITSGDFLRQLPREFVDSLGKQRKYTGSRMLDLLRALRNKKNHYEDMPESLKKTVGPLPEGYLSFWTRRFDTLLINCWRIVIDCGWDETDRFRDYYDLPGT</sequence>
<feature type="signal peptide" evidence="21">
    <location>
        <begin position="1"/>
        <end position="33"/>
    </location>
</feature>
<evidence type="ECO:0000256" key="19">
    <source>
        <dbReference type="PROSITE-ProRule" id="PRU10141"/>
    </source>
</evidence>
<name>A0A4P7MVX1_PYROR</name>
<keyword evidence="8 21" id="KW-0732">Signal</keyword>
<dbReference type="CDD" id="cd09769">
    <property type="entry name" value="Luminal_IRE1"/>
    <property type="match status" value="1"/>
</dbReference>
<evidence type="ECO:0000256" key="5">
    <source>
        <dbReference type="ARBA" id="ARBA00022679"/>
    </source>
</evidence>
<comment type="catalytic activity">
    <reaction evidence="18">
        <text>L-seryl-[protein] + ATP = O-phospho-L-seryl-[protein] + ADP + H(+)</text>
        <dbReference type="Rhea" id="RHEA:17989"/>
        <dbReference type="Rhea" id="RHEA-COMP:9863"/>
        <dbReference type="Rhea" id="RHEA-COMP:11604"/>
        <dbReference type="ChEBI" id="CHEBI:15378"/>
        <dbReference type="ChEBI" id="CHEBI:29999"/>
        <dbReference type="ChEBI" id="CHEBI:30616"/>
        <dbReference type="ChEBI" id="CHEBI:83421"/>
        <dbReference type="ChEBI" id="CHEBI:456216"/>
        <dbReference type="EC" id="2.7.11.1"/>
    </reaction>
    <physiologicalReaction direction="left-to-right" evidence="18">
        <dbReference type="Rhea" id="RHEA:17990"/>
    </physiologicalReaction>
</comment>
<feature type="compositionally biased region" description="Basic and acidic residues" evidence="20">
    <location>
        <begin position="53"/>
        <end position="99"/>
    </location>
</feature>
<proteinExistence type="predicted"/>
<keyword evidence="4" id="KW-0723">Serine/threonine-protein kinase</keyword>
<keyword evidence="10" id="KW-0418">Kinase</keyword>
<dbReference type="Gene3D" id="2.130.10.10">
    <property type="entry name" value="YVTN repeat-like/Quinoprotein amine dehydrogenase"/>
    <property type="match status" value="1"/>
</dbReference>
<feature type="compositionally biased region" description="Basic residues" evidence="20">
    <location>
        <begin position="773"/>
        <end position="791"/>
    </location>
</feature>
<dbReference type="InterPro" id="IPR010513">
    <property type="entry name" value="KEN_dom"/>
</dbReference>
<dbReference type="GO" id="GO:0006397">
    <property type="term" value="P:mRNA processing"/>
    <property type="evidence" value="ECO:0007669"/>
    <property type="project" value="InterPro"/>
</dbReference>
<evidence type="ECO:0000256" key="17">
    <source>
        <dbReference type="ARBA" id="ARBA00048659"/>
    </source>
</evidence>
<dbReference type="SMART" id="SM00220">
    <property type="entry name" value="S_TKc"/>
    <property type="match status" value="1"/>
</dbReference>
<gene>
    <name evidence="24" type="ORF">PoMZ_09060</name>
</gene>
<evidence type="ECO:0000256" key="6">
    <source>
        <dbReference type="ARBA" id="ARBA00022692"/>
    </source>
</evidence>
<dbReference type="Pfam" id="PF06479">
    <property type="entry name" value="Ribonuc_2-5A"/>
    <property type="match status" value="1"/>
</dbReference>
<evidence type="ECO:0000256" key="13">
    <source>
        <dbReference type="ARBA" id="ARBA00022842"/>
    </source>
</evidence>
<dbReference type="FunFam" id="3.30.200.20:FF:000077">
    <property type="entry name" value="Putative Serine/threonine-protein kinase/endoribonuclease IRE1"/>
    <property type="match status" value="1"/>
</dbReference>
<feature type="region of interest" description="Disordered" evidence="20">
    <location>
        <begin position="695"/>
        <end position="806"/>
    </location>
</feature>
<dbReference type="Gene3D" id="1.20.1440.180">
    <property type="entry name" value="KEN domain"/>
    <property type="match status" value="1"/>
</dbReference>
<organism evidence="24 25">
    <name type="scientific">Pyricularia oryzae</name>
    <name type="common">Rice blast fungus</name>
    <name type="synonym">Magnaporthe oryzae</name>
    <dbReference type="NCBI Taxonomy" id="318829"/>
    <lineage>
        <taxon>Eukaryota</taxon>
        <taxon>Fungi</taxon>
        <taxon>Dikarya</taxon>
        <taxon>Ascomycota</taxon>
        <taxon>Pezizomycotina</taxon>
        <taxon>Sordariomycetes</taxon>
        <taxon>Sordariomycetidae</taxon>
        <taxon>Magnaporthales</taxon>
        <taxon>Pyriculariaceae</taxon>
        <taxon>Pyricularia</taxon>
    </lineage>
</organism>
<dbReference type="EC" id="2.7.11.1" evidence="3"/>
<keyword evidence="12 19" id="KW-0067">ATP-binding</keyword>
<dbReference type="InterPro" id="IPR015943">
    <property type="entry name" value="WD40/YVTN_repeat-like_dom_sf"/>
</dbReference>
<dbReference type="GO" id="GO:0046872">
    <property type="term" value="F:metal ion binding"/>
    <property type="evidence" value="ECO:0007669"/>
    <property type="project" value="UniProtKB-KW"/>
</dbReference>
<keyword evidence="14" id="KW-1133">Transmembrane helix</keyword>
<evidence type="ECO:0000256" key="20">
    <source>
        <dbReference type="SAM" id="MobiDB-lite"/>
    </source>
</evidence>
<keyword evidence="13" id="KW-0460">Magnesium</keyword>
<comment type="cofactor">
    <cofactor evidence="1">
        <name>Mg(2+)</name>
        <dbReference type="ChEBI" id="CHEBI:18420"/>
    </cofactor>
</comment>
<feature type="region of interest" description="Disordered" evidence="20">
    <location>
        <begin position="525"/>
        <end position="558"/>
    </location>
</feature>
<reference evidence="24 25" key="1">
    <citation type="journal article" date="2019" name="Mol. Biol. Evol.">
        <title>Blast fungal genomes show frequent chromosomal changes, gene gains and losses, and effector gene turnover.</title>
        <authorList>
            <person name="Gomez Luciano L.B."/>
            <person name="Jason Tsai I."/>
            <person name="Chuma I."/>
            <person name="Tosa Y."/>
            <person name="Chen Y.H."/>
            <person name="Li J.Y."/>
            <person name="Li M.Y."/>
            <person name="Jade Lu M.Y."/>
            <person name="Nakayashiki H."/>
            <person name="Li W.H."/>
        </authorList>
    </citation>
    <scope>NUCLEOTIDE SEQUENCE [LARGE SCALE GENOMIC DNA]</scope>
    <source>
        <strain evidence="24">MZ5-1-6</strain>
    </source>
</reference>
<keyword evidence="11" id="KW-0378">Hydrolase</keyword>
<evidence type="ECO:0000256" key="2">
    <source>
        <dbReference type="ARBA" id="ARBA00004479"/>
    </source>
</evidence>
<dbReference type="InterPro" id="IPR038357">
    <property type="entry name" value="KEN_sf"/>
</dbReference>
<dbReference type="InterPro" id="IPR000719">
    <property type="entry name" value="Prot_kinase_dom"/>
</dbReference>
<dbReference type="GO" id="GO:1990604">
    <property type="term" value="C:IRE1-TRAF2-ASK1 complex"/>
    <property type="evidence" value="ECO:0007669"/>
    <property type="project" value="TreeGrafter"/>
</dbReference>
<evidence type="ECO:0000256" key="14">
    <source>
        <dbReference type="ARBA" id="ARBA00022989"/>
    </source>
</evidence>
<feature type="binding site" evidence="19">
    <location>
        <position position="877"/>
    </location>
    <ligand>
        <name>ATP</name>
        <dbReference type="ChEBI" id="CHEBI:30616"/>
    </ligand>
</feature>
<evidence type="ECO:0000256" key="4">
    <source>
        <dbReference type="ARBA" id="ARBA00022527"/>
    </source>
</evidence>
<evidence type="ECO:0000256" key="7">
    <source>
        <dbReference type="ARBA" id="ARBA00022723"/>
    </source>
</evidence>
<dbReference type="InterPro" id="IPR008271">
    <property type="entry name" value="Ser/Thr_kinase_AS"/>
</dbReference>
<evidence type="ECO:0000259" key="22">
    <source>
        <dbReference type="PROSITE" id="PS50011"/>
    </source>
</evidence>
<evidence type="ECO:0000256" key="16">
    <source>
        <dbReference type="ARBA" id="ARBA00023180"/>
    </source>
</evidence>
<keyword evidence="9 19" id="KW-0547">Nucleotide-binding</keyword>
<dbReference type="PANTHER" id="PTHR13954">
    <property type="entry name" value="IRE1-RELATED"/>
    <property type="match status" value="1"/>
</dbReference>
<evidence type="ECO:0000256" key="18">
    <source>
        <dbReference type="ARBA" id="ARBA00048977"/>
    </source>
</evidence>
<keyword evidence="6" id="KW-0812">Transmembrane</keyword>
<dbReference type="GO" id="GO:0005524">
    <property type="term" value="F:ATP binding"/>
    <property type="evidence" value="ECO:0007669"/>
    <property type="project" value="UniProtKB-UniRule"/>
</dbReference>
<dbReference type="Pfam" id="PF00069">
    <property type="entry name" value="Pkinase"/>
    <property type="match status" value="2"/>
</dbReference>
<dbReference type="SUPFAM" id="SSF56112">
    <property type="entry name" value="Protein kinase-like (PK-like)"/>
    <property type="match status" value="1"/>
</dbReference>
<feature type="chain" id="PRO_5020267972" description="non-specific serine/threonine protein kinase" evidence="21">
    <location>
        <begin position="34"/>
        <end position="1286"/>
    </location>
</feature>
<keyword evidence="7" id="KW-0479">Metal-binding</keyword>
<dbReference type="PROSITE" id="PS50011">
    <property type="entry name" value="PROTEIN_KINASE_DOM"/>
    <property type="match status" value="1"/>
</dbReference>
<dbReference type="PROSITE" id="PS51392">
    <property type="entry name" value="KEN"/>
    <property type="match status" value="1"/>
</dbReference>
<keyword evidence="15" id="KW-0472">Membrane</keyword>
<evidence type="ECO:0000256" key="3">
    <source>
        <dbReference type="ARBA" id="ARBA00012513"/>
    </source>
</evidence>
<evidence type="ECO:0000256" key="15">
    <source>
        <dbReference type="ARBA" id="ARBA00023136"/>
    </source>
</evidence>
<evidence type="ECO:0000256" key="8">
    <source>
        <dbReference type="ARBA" id="ARBA00022729"/>
    </source>
</evidence>
<protein>
    <recommendedName>
        <fullName evidence="3">non-specific serine/threonine protein kinase</fullName>
        <ecNumber evidence="3">2.7.11.1</ecNumber>
    </recommendedName>
</protein>
<dbReference type="Gene3D" id="3.30.200.20">
    <property type="entry name" value="Phosphorylase Kinase, domain 1"/>
    <property type="match status" value="1"/>
</dbReference>
<evidence type="ECO:0000256" key="12">
    <source>
        <dbReference type="ARBA" id="ARBA00022840"/>
    </source>
</evidence>
<dbReference type="FunFam" id="1.10.510.10:FF:000572">
    <property type="entry name" value="Serine/threonine-protein kinase/endoribonuclease IRE1"/>
    <property type="match status" value="1"/>
</dbReference>
<dbReference type="GO" id="GO:0070059">
    <property type="term" value="P:intrinsic apoptotic signaling pathway in response to endoplasmic reticulum stress"/>
    <property type="evidence" value="ECO:0007669"/>
    <property type="project" value="TreeGrafter"/>
</dbReference>
<dbReference type="PROSITE" id="PS00107">
    <property type="entry name" value="PROTEIN_KINASE_ATP"/>
    <property type="match status" value="1"/>
</dbReference>
<dbReference type="PANTHER" id="PTHR13954:SF6">
    <property type="entry name" value="NON-SPECIFIC SERINE_THREONINE PROTEIN KINASE"/>
    <property type="match status" value="1"/>
</dbReference>
<feature type="domain" description="KEN" evidence="23">
    <location>
        <begin position="1150"/>
        <end position="1283"/>
    </location>
</feature>
<dbReference type="GO" id="GO:0016787">
    <property type="term" value="F:hydrolase activity"/>
    <property type="evidence" value="ECO:0007669"/>
    <property type="project" value="UniProtKB-KW"/>
</dbReference>
<dbReference type="GO" id="GO:0004521">
    <property type="term" value="F:RNA endonuclease activity"/>
    <property type="evidence" value="ECO:0007669"/>
    <property type="project" value="InterPro"/>
</dbReference>
<dbReference type="GO" id="GO:0004674">
    <property type="term" value="F:protein serine/threonine kinase activity"/>
    <property type="evidence" value="ECO:0007669"/>
    <property type="project" value="UniProtKB-KW"/>
</dbReference>
<dbReference type="InterPro" id="IPR011009">
    <property type="entry name" value="Kinase-like_dom_sf"/>
</dbReference>
<dbReference type="Gene3D" id="1.10.510.10">
    <property type="entry name" value="Transferase(Phosphotransferase) domain 1"/>
    <property type="match status" value="1"/>
</dbReference>
<dbReference type="InterPro" id="IPR011047">
    <property type="entry name" value="Quinoprotein_ADH-like_sf"/>
</dbReference>
<comment type="catalytic activity">
    <reaction evidence="17">
        <text>L-threonyl-[protein] + ATP = O-phospho-L-threonyl-[protein] + ADP + H(+)</text>
        <dbReference type="Rhea" id="RHEA:46608"/>
        <dbReference type="Rhea" id="RHEA-COMP:11060"/>
        <dbReference type="Rhea" id="RHEA-COMP:11605"/>
        <dbReference type="ChEBI" id="CHEBI:15378"/>
        <dbReference type="ChEBI" id="CHEBI:30013"/>
        <dbReference type="ChEBI" id="CHEBI:30616"/>
        <dbReference type="ChEBI" id="CHEBI:61977"/>
        <dbReference type="ChEBI" id="CHEBI:456216"/>
        <dbReference type="EC" id="2.7.11.1"/>
    </reaction>
    <physiologicalReaction direction="left-to-right" evidence="17">
        <dbReference type="Rhea" id="RHEA:46609"/>
    </physiologicalReaction>
</comment>
<feature type="region of interest" description="Disordered" evidence="20">
    <location>
        <begin position="53"/>
        <end position="111"/>
    </location>
</feature>
<dbReference type="SMART" id="SM00580">
    <property type="entry name" value="PUG"/>
    <property type="match status" value="1"/>
</dbReference>
<dbReference type="InterPro" id="IPR017441">
    <property type="entry name" value="Protein_kinase_ATP_BS"/>
</dbReference>
<dbReference type="InterPro" id="IPR045133">
    <property type="entry name" value="IRE1/2-like"/>
</dbReference>
<evidence type="ECO:0000313" key="24">
    <source>
        <dbReference type="EMBL" id="QBZ53382.1"/>
    </source>
</evidence>
<keyword evidence="16" id="KW-0325">Glycoprotein</keyword>
<feature type="compositionally biased region" description="Low complexity" evidence="20">
    <location>
        <begin position="1042"/>
        <end position="1057"/>
    </location>
</feature>
<dbReference type="SUPFAM" id="SSF50998">
    <property type="entry name" value="Quinoprotein alcohol dehydrogenase-like"/>
    <property type="match status" value="1"/>
</dbReference>
<dbReference type="Proteomes" id="UP000294847">
    <property type="component" value="Chromosome 1"/>
</dbReference>
<evidence type="ECO:0000256" key="21">
    <source>
        <dbReference type="SAM" id="SignalP"/>
    </source>
</evidence>
<evidence type="ECO:0000256" key="11">
    <source>
        <dbReference type="ARBA" id="ARBA00022801"/>
    </source>
</evidence>
<comment type="subcellular location">
    <subcellularLocation>
        <location evidence="2">Membrane</location>
        <topology evidence="2">Single-pass type I membrane protein</topology>
    </subcellularLocation>
</comment>
<feature type="region of interest" description="Disordered" evidence="20">
    <location>
        <begin position="1041"/>
        <end position="1060"/>
    </location>
</feature>
<evidence type="ECO:0000259" key="23">
    <source>
        <dbReference type="PROSITE" id="PS51392"/>
    </source>
</evidence>
<feature type="compositionally biased region" description="Basic and acidic residues" evidence="20">
    <location>
        <begin position="713"/>
        <end position="727"/>
    </location>
</feature>
<evidence type="ECO:0000256" key="9">
    <source>
        <dbReference type="ARBA" id="ARBA00022741"/>
    </source>
</evidence>
<evidence type="ECO:0000256" key="1">
    <source>
        <dbReference type="ARBA" id="ARBA00001946"/>
    </source>
</evidence>